<feature type="domain" description="Ig-like" evidence="9">
    <location>
        <begin position="219"/>
        <end position="289"/>
    </location>
</feature>
<dbReference type="InterPro" id="IPR036179">
    <property type="entry name" value="Ig-like_dom_sf"/>
</dbReference>
<feature type="domain" description="Ig-like" evidence="9">
    <location>
        <begin position="118"/>
        <end position="200"/>
    </location>
</feature>
<evidence type="ECO:0000256" key="6">
    <source>
        <dbReference type="SAM" id="MobiDB-lite"/>
    </source>
</evidence>
<dbReference type="InterPro" id="IPR007110">
    <property type="entry name" value="Ig-like_dom"/>
</dbReference>
<dbReference type="SUPFAM" id="SSF49265">
    <property type="entry name" value="Fibronectin type III"/>
    <property type="match status" value="1"/>
</dbReference>
<keyword evidence="3" id="KW-1015">Disulfide bond</keyword>
<reference evidence="11" key="1">
    <citation type="submission" date="2018-11" db="EMBL/GenBank/DDBJ databases">
        <authorList>
            <person name="Alioto T."/>
            <person name="Alioto T."/>
        </authorList>
    </citation>
    <scope>NUCLEOTIDE SEQUENCE</scope>
</reference>
<evidence type="ECO:0000259" key="10">
    <source>
        <dbReference type="PROSITE" id="PS50853"/>
    </source>
</evidence>
<dbReference type="PROSITE" id="PS50853">
    <property type="entry name" value="FN3"/>
    <property type="match status" value="1"/>
</dbReference>
<evidence type="ECO:0000256" key="5">
    <source>
        <dbReference type="ARBA" id="ARBA00023319"/>
    </source>
</evidence>
<dbReference type="Proteomes" id="UP000596742">
    <property type="component" value="Unassembled WGS sequence"/>
</dbReference>
<dbReference type="CDD" id="cd00063">
    <property type="entry name" value="FN3"/>
    <property type="match status" value="1"/>
</dbReference>
<dbReference type="PANTHER" id="PTHR11640">
    <property type="entry name" value="NEPHRIN"/>
    <property type="match status" value="1"/>
</dbReference>
<dbReference type="EMBL" id="UYJE01007334">
    <property type="protein sequence ID" value="VDI53767.1"/>
    <property type="molecule type" value="Genomic_DNA"/>
</dbReference>
<dbReference type="SMART" id="SM00408">
    <property type="entry name" value="IGc2"/>
    <property type="match status" value="5"/>
</dbReference>
<dbReference type="GO" id="GO:0050839">
    <property type="term" value="F:cell adhesion molecule binding"/>
    <property type="evidence" value="ECO:0007669"/>
    <property type="project" value="TreeGrafter"/>
</dbReference>
<dbReference type="GO" id="GO:0005911">
    <property type="term" value="C:cell-cell junction"/>
    <property type="evidence" value="ECO:0007669"/>
    <property type="project" value="TreeGrafter"/>
</dbReference>
<evidence type="ECO:0000256" key="4">
    <source>
        <dbReference type="ARBA" id="ARBA00023180"/>
    </source>
</evidence>
<dbReference type="Pfam" id="PF13927">
    <property type="entry name" value="Ig_3"/>
    <property type="match status" value="1"/>
</dbReference>
<dbReference type="InterPro" id="IPR051275">
    <property type="entry name" value="Cell_adhesion_signaling"/>
</dbReference>
<dbReference type="PANTHER" id="PTHR11640:SF31">
    <property type="entry name" value="IRREGULAR CHIASM C-ROUGHEST PROTEIN-RELATED"/>
    <property type="match status" value="1"/>
</dbReference>
<feature type="domain" description="Ig-like" evidence="9">
    <location>
        <begin position="391"/>
        <end position="474"/>
    </location>
</feature>
<evidence type="ECO:0000313" key="12">
    <source>
        <dbReference type="Proteomes" id="UP000596742"/>
    </source>
</evidence>
<accession>A0A8B6FSW9</accession>
<dbReference type="GO" id="GO:0005886">
    <property type="term" value="C:plasma membrane"/>
    <property type="evidence" value="ECO:0007669"/>
    <property type="project" value="TreeGrafter"/>
</dbReference>
<dbReference type="GO" id="GO:0098609">
    <property type="term" value="P:cell-cell adhesion"/>
    <property type="evidence" value="ECO:0007669"/>
    <property type="project" value="TreeGrafter"/>
</dbReference>
<proteinExistence type="predicted"/>
<dbReference type="CDD" id="cd00096">
    <property type="entry name" value="Ig"/>
    <property type="match status" value="2"/>
</dbReference>
<feature type="non-terminal residue" evidence="11">
    <location>
        <position position="788"/>
    </location>
</feature>
<evidence type="ECO:0000259" key="9">
    <source>
        <dbReference type="PROSITE" id="PS50835"/>
    </source>
</evidence>
<keyword evidence="5" id="KW-0393">Immunoglobulin domain</keyword>
<feature type="domain" description="Ig-like" evidence="9">
    <location>
        <begin position="35"/>
        <end position="105"/>
    </location>
</feature>
<name>A0A8B6FSW9_MYTGA</name>
<keyword evidence="2 7" id="KW-0472">Membrane</keyword>
<feature type="signal peptide" evidence="8">
    <location>
        <begin position="1"/>
        <end position="22"/>
    </location>
</feature>
<feature type="chain" id="PRO_5032275052" evidence="8">
    <location>
        <begin position="23"/>
        <end position="788"/>
    </location>
</feature>
<evidence type="ECO:0000256" key="2">
    <source>
        <dbReference type="ARBA" id="ARBA00023136"/>
    </source>
</evidence>
<dbReference type="InterPro" id="IPR013783">
    <property type="entry name" value="Ig-like_fold"/>
</dbReference>
<dbReference type="Pfam" id="PF13895">
    <property type="entry name" value="Ig_2"/>
    <property type="match status" value="2"/>
</dbReference>
<evidence type="ECO:0000256" key="1">
    <source>
        <dbReference type="ARBA" id="ARBA00004479"/>
    </source>
</evidence>
<feature type="compositionally biased region" description="Polar residues" evidence="6">
    <location>
        <begin position="736"/>
        <end position="755"/>
    </location>
</feature>
<keyword evidence="7" id="KW-1133">Transmembrane helix</keyword>
<dbReference type="InterPro" id="IPR036116">
    <property type="entry name" value="FN3_sf"/>
</dbReference>
<dbReference type="SUPFAM" id="SSF48726">
    <property type="entry name" value="Immunoglobulin"/>
    <property type="match status" value="5"/>
</dbReference>
<sequence>MNTRMSLKCLILKTHAWTTVHGVDINPISKKEPAESTTLSVSCNVKSYPEVRNNNVTWTKKNNATFISRGQQLVINNVHRKDSGTYVCFVIIQLTPTLGQSVNVSGTTSVEVNVLYRPTVTVSPEYNQYNVIENTTNLQLTCTVTDSNPAVTSYRWYKGNLLMSNMATYTIPTVLRSHTGSYKCDATNSVGTSISSSALQLNVLYGVDISDIGKTKPLEGKQLTITSSVQSNPVLTQRDVKWFKQNNNTFATIGLQLVIDNVNRLDSGTYVCSVALQLSPTIGLSVTVTGSTTVEVNVLYRPDVTVSPDINPYRVTENTTNVYLTCMIKDANPSVTSYAWYKNSVKISTSAIYNISTVHRSHTGSYTCDATNVVGSSDITSELHLDVHYGVSLKLSRTEVNINESQRLDLACIGDGNPLPYIIWIYNNNGTIVGAQKANVTHINVDANCVDTGLYMCYANNSIGEPVSQSADIKVACKPRTYNNLDRVDILIRAADESINISTTFISFPLSHISWSRELSDGHLEDLDSSFKSFTIPSHLPYKTIAILQKDQLKPNEFGIYLVNASNMYGSFQMKYHFIQKRDPLLPSYVYVICKSTTAIVILKPIVNENLPQDLNIQYAVEGKDMTSIKVHMNAANQPIEYTVTGLNPGMKYNFSILAVNPFGETRSKQFECLTETFCSKEDILEVNENSSELFNAGIASLVIGLLFFVAAAIFILRKRFKKTYTKSSKSDEYSDLQTSNPAFQDPYTSLQNPIESRHHQESIANTYEECGNASDVAAYQNIENMKS</sequence>
<dbReference type="InterPro" id="IPR003598">
    <property type="entry name" value="Ig_sub2"/>
</dbReference>
<dbReference type="Gene3D" id="2.60.40.10">
    <property type="entry name" value="Immunoglobulins"/>
    <property type="match status" value="6"/>
</dbReference>
<feature type="domain" description="Ig-like" evidence="9">
    <location>
        <begin position="302"/>
        <end position="386"/>
    </location>
</feature>
<feature type="domain" description="Fibronectin type-III" evidence="10">
    <location>
        <begin position="583"/>
        <end position="683"/>
    </location>
</feature>
<keyword evidence="4" id="KW-0325">Glycoprotein</keyword>
<dbReference type="OrthoDB" id="10038880at2759"/>
<keyword evidence="12" id="KW-1185">Reference proteome</keyword>
<dbReference type="AlphaFoldDB" id="A0A8B6FSW9"/>
<gene>
    <name evidence="11" type="ORF">MGAL_10B073798</name>
</gene>
<comment type="subcellular location">
    <subcellularLocation>
        <location evidence="1">Membrane</location>
        <topology evidence="1">Single-pass type I membrane protein</topology>
    </subcellularLocation>
</comment>
<organism evidence="11 12">
    <name type="scientific">Mytilus galloprovincialis</name>
    <name type="common">Mediterranean mussel</name>
    <dbReference type="NCBI Taxonomy" id="29158"/>
    <lineage>
        <taxon>Eukaryota</taxon>
        <taxon>Metazoa</taxon>
        <taxon>Spiralia</taxon>
        <taxon>Lophotrochozoa</taxon>
        <taxon>Mollusca</taxon>
        <taxon>Bivalvia</taxon>
        <taxon>Autobranchia</taxon>
        <taxon>Pteriomorphia</taxon>
        <taxon>Mytilida</taxon>
        <taxon>Mytiloidea</taxon>
        <taxon>Mytilidae</taxon>
        <taxon>Mytilinae</taxon>
        <taxon>Mytilus</taxon>
    </lineage>
</organism>
<dbReference type="InterPro" id="IPR003599">
    <property type="entry name" value="Ig_sub"/>
</dbReference>
<feature type="transmembrane region" description="Helical" evidence="7">
    <location>
        <begin position="694"/>
        <end position="717"/>
    </location>
</feature>
<evidence type="ECO:0000256" key="8">
    <source>
        <dbReference type="SAM" id="SignalP"/>
    </source>
</evidence>
<comment type="caution">
    <text evidence="11">The sequence shown here is derived from an EMBL/GenBank/DDBJ whole genome shotgun (WGS) entry which is preliminary data.</text>
</comment>
<evidence type="ECO:0000313" key="11">
    <source>
        <dbReference type="EMBL" id="VDI53767.1"/>
    </source>
</evidence>
<dbReference type="InterPro" id="IPR003961">
    <property type="entry name" value="FN3_dom"/>
</dbReference>
<evidence type="ECO:0000256" key="7">
    <source>
        <dbReference type="SAM" id="Phobius"/>
    </source>
</evidence>
<dbReference type="SMART" id="SM00409">
    <property type="entry name" value="IG"/>
    <property type="match status" value="5"/>
</dbReference>
<evidence type="ECO:0000256" key="3">
    <source>
        <dbReference type="ARBA" id="ARBA00023157"/>
    </source>
</evidence>
<protein>
    <submittedName>
        <fullName evidence="11">Uncharacterized protein</fullName>
    </submittedName>
</protein>
<dbReference type="PROSITE" id="PS50835">
    <property type="entry name" value="IG_LIKE"/>
    <property type="match status" value="5"/>
</dbReference>
<keyword evidence="7" id="KW-0812">Transmembrane</keyword>
<keyword evidence="8" id="KW-0732">Signal</keyword>
<feature type="region of interest" description="Disordered" evidence="6">
    <location>
        <begin position="732"/>
        <end position="759"/>
    </location>
</feature>